<dbReference type="AlphaFoldDB" id="A0A8T0DPD2"/>
<dbReference type="OrthoDB" id="6283150at2759"/>
<reference evidence="1 2" key="1">
    <citation type="submission" date="2019-07" db="EMBL/GenBank/DDBJ databases">
        <title>Annotation for the trematode Paragonimus westermani.</title>
        <authorList>
            <person name="Choi Y.-J."/>
        </authorList>
    </citation>
    <scope>NUCLEOTIDE SEQUENCE [LARGE SCALE GENOMIC DNA]</scope>
    <source>
        <strain evidence="1">180907_Pwestermani</strain>
    </source>
</reference>
<dbReference type="Proteomes" id="UP000699462">
    <property type="component" value="Unassembled WGS sequence"/>
</dbReference>
<name>A0A8T0DPD2_9TREM</name>
<accession>A0A8T0DPD2</accession>
<sequence>MVHIPLKTKQPFTNRSVYSKDFCRTPVQYQRCSTGTFRRRESPQVVTEPPFEITENLVNDGTTYRETFSTRHPATYTDYPAAGLITRGGRLRTQRETYQFYSSPRSLKTDRVAKLARQTKAHSVQNRLDSNEQDTKELHQIRVKQNVWPFLEHKNSCFYNVAVQDDF</sequence>
<evidence type="ECO:0000313" key="1">
    <source>
        <dbReference type="EMBL" id="KAF8569825.1"/>
    </source>
</evidence>
<proteinExistence type="predicted"/>
<evidence type="ECO:0000313" key="2">
    <source>
        <dbReference type="Proteomes" id="UP000699462"/>
    </source>
</evidence>
<comment type="caution">
    <text evidence="1">The sequence shown here is derived from an EMBL/GenBank/DDBJ whole genome shotgun (WGS) entry which is preliminary data.</text>
</comment>
<organism evidence="1 2">
    <name type="scientific">Paragonimus westermani</name>
    <dbReference type="NCBI Taxonomy" id="34504"/>
    <lineage>
        <taxon>Eukaryota</taxon>
        <taxon>Metazoa</taxon>
        <taxon>Spiralia</taxon>
        <taxon>Lophotrochozoa</taxon>
        <taxon>Platyhelminthes</taxon>
        <taxon>Trematoda</taxon>
        <taxon>Digenea</taxon>
        <taxon>Plagiorchiida</taxon>
        <taxon>Troglotremata</taxon>
        <taxon>Troglotrematidae</taxon>
        <taxon>Paragonimus</taxon>
    </lineage>
</organism>
<gene>
    <name evidence="1" type="ORF">P879_03456</name>
</gene>
<dbReference type="EMBL" id="JTDF01001571">
    <property type="protein sequence ID" value="KAF8569825.1"/>
    <property type="molecule type" value="Genomic_DNA"/>
</dbReference>
<protein>
    <submittedName>
        <fullName evidence="1">Uncharacterized protein</fullName>
    </submittedName>
</protein>
<keyword evidence="2" id="KW-1185">Reference proteome</keyword>